<comment type="caution">
    <text evidence="3">The sequence shown here is derived from an EMBL/GenBank/DDBJ whole genome shotgun (WGS) entry which is preliminary data.</text>
</comment>
<organism evidence="3 4">
    <name type="scientific">Massilia agri</name>
    <dbReference type="NCBI Taxonomy" id="1886785"/>
    <lineage>
        <taxon>Bacteria</taxon>
        <taxon>Pseudomonadati</taxon>
        <taxon>Pseudomonadota</taxon>
        <taxon>Betaproteobacteria</taxon>
        <taxon>Burkholderiales</taxon>
        <taxon>Oxalobacteraceae</taxon>
        <taxon>Telluria group</taxon>
        <taxon>Massilia</taxon>
    </lineage>
</organism>
<evidence type="ECO:0000259" key="2">
    <source>
        <dbReference type="Pfam" id="PF14534"/>
    </source>
</evidence>
<proteinExistence type="predicted"/>
<protein>
    <submittedName>
        <fullName evidence="3">Nuclear transport factor 2 family protein</fullName>
    </submittedName>
</protein>
<evidence type="ECO:0000313" key="4">
    <source>
        <dbReference type="Proteomes" id="UP001206572"/>
    </source>
</evidence>
<dbReference type="Pfam" id="PF14534">
    <property type="entry name" value="DUF4440"/>
    <property type="match status" value="1"/>
</dbReference>
<name>A0ABT2AR82_9BURK</name>
<evidence type="ECO:0000313" key="3">
    <source>
        <dbReference type="EMBL" id="MCS0598700.1"/>
    </source>
</evidence>
<accession>A0ABT2AR82</accession>
<dbReference type="Proteomes" id="UP001206572">
    <property type="component" value="Unassembled WGS sequence"/>
</dbReference>
<feature type="domain" description="DUF4440" evidence="2">
    <location>
        <begin position="43"/>
        <end position="149"/>
    </location>
</feature>
<dbReference type="SUPFAM" id="SSF54427">
    <property type="entry name" value="NTF2-like"/>
    <property type="match status" value="1"/>
</dbReference>
<sequence length="168" mass="18900">MKPLIGIVLCLALPLLPGAGRAALQNDRPAVSTDTPAHVQSVLQSLERQRSNAILQRDISTLRKLMDREYSHVESRGRARSKTELLTALDRGDIRFKVYENESSEVQLLDNGEAALVTGIFRSVLAQPNAKMFRGRYVRVWVRQEDGWKNTYHQATEIRPAQTACPCD</sequence>
<dbReference type="InterPro" id="IPR027843">
    <property type="entry name" value="DUF4440"/>
</dbReference>
<dbReference type="RefSeq" id="WP_258829706.1">
    <property type="nucleotide sequence ID" value="NZ_JANUHA010000017.1"/>
</dbReference>
<reference evidence="3 4" key="1">
    <citation type="submission" date="2022-08" db="EMBL/GenBank/DDBJ databases">
        <title>Reclassification of Massilia species as members of the genera Telluria, Duganella, Pseudoduganella, Mokoshia gen. nov. and Zemynaea gen. nov. using orthogonal and non-orthogonal genome-based approaches.</title>
        <authorList>
            <person name="Bowman J.P."/>
        </authorList>
    </citation>
    <scope>NUCLEOTIDE SEQUENCE [LARGE SCALE GENOMIC DNA]</scope>
    <source>
        <strain evidence="3 4">JCM 31661</strain>
    </source>
</reference>
<feature type="chain" id="PRO_5047097106" evidence="1">
    <location>
        <begin position="23"/>
        <end position="168"/>
    </location>
</feature>
<dbReference type="Gene3D" id="3.10.450.50">
    <property type="match status" value="1"/>
</dbReference>
<feature type="signal peptide" evidence="1">
    <location>
        <begin position="1"/>
        <end position="22"/>
    </location>
</feature>
<keyword evidence="1" id="KW-0732">Signal</keyword>
<gene>
    <name evidence="3" type="ORF">NX780_20360</name>
</gene>
<dbReference type="InterPro" id="IPR032710">
    <property type="entry name" value="NTF2-like_dom_sf"/>
</dbReference>
<dbReference type="EMBL" id="JANUHA010000017">
    <property type="protein sequence ID" value="MCS0598700.1"/>
    <property type="molecule type" value="Genomic_DNA"/>
</dbReference>
<keyword evidence="4" id="KW-1185">Reference proteome</keyword>
<evidence type="ECO:0000256" key="1">
    <source>
        <dbReference type="SAM" id="SignalP"/>
    </source>
</evidence>